<dbReference type="PANTHER" id="PTHR42933">
    <property type="entry name" value="SLR6095 PROTEIN"/>
    <property type="match status" value="1"/>
</dbReference>
<dbReference type="Gene3D" id="3.40.50.150">
    <property type="entry name" value="Vaccinia Virus protein VP39"/>
    <property type="match status" value="1"/>
</dbReference>
<evidence type="ECO:0000313" key="10">
    <source>
        <dbReference type="Proteomes" id="UP000542889"/>
    </source>
</evidence>
<proteinExistence type="predicted"/>
<dbReference type="Pfam" id="PF02384">
    <property type="entry name" value="N6_Mtase"/>
    <property type="match status" value="1"/>
</dbReference>
<evidence type="ECO:0000259" key="8">
    <source>
        <dbReference type="Pfam" id="PF02384"/>
    </source>
</evidence>
<organism evidence="9 10">
    <name type="scientific">Lacticaseibacillus rhamnosus</name>
    <name type="common">Lactobacillus rhamnosus</name>
    <dbReference type="NCBI Taxonomy" id="47715"/>
    <lineage>
        <taxon>Bacteria</taxon>
        <taxon>Bacillati</taxon>
        <taxon>Bacillota</taxon>
        <taxon>Bacilli</taxon>
        <taxon>Lactobacillales</taxon>
        <taxon>Lactobacillaceae</taxon>
        <taxon>Lacticaseibacillus</taxon>
    </lineage>
</organism>
<reference evidence="9 10" key="1">
    <citation type="submission" date="2020-06" db="EMBL/GenBank/DDBJ databases">
        <title>Lactobacillus rhamnosus QC,genome.</title>
        <authorList>
            <person name="Yi H."/>
            <person name="Jin M."/>
        </authorList>
    </citation>
    <scope>NUCLEOTIDE SEQUENCE [LARGE SCALE GENOMIC DNA]</scope>
    <source>
        <strain evidence="9 10">QC</strain>
    </source>
</reference>
<keyword evidence="3" id="KW-0808">Transferase</keyword>
<dbReference type="RefSeq" id="WP_176818376.1">
    <property type="nucleotide sequence ID" value="NZ_JABXWP010000016.1"/>
</dbReference>
<evidence type="ECO:0000256" key="1">
    <source>
        <dbReference type="ARBA" id="ARBA00011900"/>
    </source>
</evidence>
<gene>
    <name evidence="9" type="ORF">HWN39_10630</name>
</gene>
<dbReference type="Proteomes" id="UP000542889">
    <property type="component" value="Unassembled WGS sequence"/>
</dbReference>
<feature type="domain" description="DNA methylase adenine-specific" evidence="8">
    <location>
        <begin position="2"/>
        <end position="177"/>
    </location>
</feature>
<evidence type="ECO:0000256" key="6">
    <source>
        <dbReference type="ARBA" id="ARBA00047942"/>
    </source>
</evidence>
<dbReference type="PRINTS" id="PR00507">
    <property type="entry name" value="N12N6MTFRASE"/>
</dbReference>
<dbReference type="GO" id="GO:0003677">
    <property type="term" value="F:DNA binding"/>
    <property type="evidence" value="ECO:0007669"/>
    <property type="project" value="InterPro"/>
</dbReference>
<dbReference type="PROSITE" id="PS00092">
    <property type="entry name" value="N6_MTASE"/>
    <property type="match status" value="1"/>
</dbReference>
<comment type="catalytic activity">
    <reaction evidence="6">
        <text>a 2'-deoxyadenosine in DNA + S-adenosyl-L-methionine = an N(6)-methyl-2'-deoxyadenosine in DNA + S-adenosyl-L-homocysteine + H(+)</text>
        <dbReference type="Rhea" id="RHEA:15197"/>
        <dbReference type="Rhea" id="RHEA-COMP:12418"/>
        <dbReference type="Rhea" id="RHEA-COMP:12419"/>
        <dbReference type="ChEBI" id="CHEBI:15378"/>
        <dbReference type="ChEBI" id="CHEBI:57856"/>
        <dbReference type="ChEBI" id="CHEBI:59789"/>
        <dbReference type="ChEBI" id="CHEBI:90615"/>
        <dbReference type="ChEBI" id="CHEBI:90616"/>
        <dbReference type="EC" id="2.1.1.72"/>
    </reaction>
</comment>
<dbReference type="GO" id="GO:0009007">
    <property type="term" value="F:site-specific DNA-methyltransferase (adenine-specific) activity"/>
    <property type="evidence" value="ECO:0007669"/>
    <property type="project" value="UniProtKB-EC"/>
</dbReference>
<sequence>MSFDAVISNPPYSLKWSADPSLQIGNFGLAPKSKADYQFVLEGMHRLKDDGIAVYVLPHGVLFRGGSEGEIRKQLIEHNYIDAVIGLPEKLFDVTGIPVILLILKKTRDTKDILFIDASKEFEKGKNKNYLKADHVQKILKAYHDRKDIHKFAHLAAVSELAENDFNMNIPRYVDTYDPEPQIPMTKIMQDIYDTDKEIDKHERELDKMLGDLVGTTPGAQLELDAFRSFWSDHIKHRHKPGTPMKPAKRGEQLSLL</sequence>
<dbReference type="GO" id="GO:0008170">
    <property type="term" value="F:N-methyltransferase activity"/>
    <property type="evidence" value="ECO:0007669"/>
    <property type="project" value="InterPro"/>
</dbReference>
<protein>
    <recommendedName>
        <fullName evidence="1">site-specific DNA-methyltransferase (adenine-specific)</fullName>
        <ecNumber evidence="1">2.1.1.72</ecNumber>
    </recommendedName>
</protein>
<dbReference type="PANTHER" id="PTHR42933:SF1">
    <property type="entry name" value="SITE-SPECIFIC DNA-METHYLTRANSFERASE (ADENINE-SPECIFIC)"/>
    <property type="match status" value="1"/>
</dbReference>
<keyword evidence="4" id="KW-0949">S-adenosyl-L-methionine</keyword>
<feature type="region of interest" description="Disordered" evidence="7">
    <location>
        <begin position="237"/>
        <end position="257"/>
    </location>
</feature>
<evidence type="ECO:0000256" key="4">
    <source>
        <dbReference type="ARBA" id="ARBA00022691"/>
    </source>
</evidence>
<evidence type="ECO:0000256" key="3">
    <source>
        <dbReference type="ARBA" id="ARBA00022679"/>
    </source>
</evidence>
<comment type="caution">
    <text evidence="9">The sequence shown here is derived from an EMBL/GenBank/DDBJ whole genome shotgun (WGS) entry which is preliminary data.</text>
</comment>
<keyword evidence="5" id="KW-0680">Restriction system</keyword>
<dbReference type="SUPFAM" id="SSF53335">
    <property type="entry name" value="S-adenosyl-L-methionine-dependent methyltransferases"/>
    <property type="match status" value="1"/>
</dbReference>
<name>A0A7Y7QIJ0_LACRH</name>
<dbReference type="EC" id="2.1.1.72" evidence="1"/>
<accession>A0A7Y7QIJ0</accession>
<evidence type="ECO:0000256" key="5">
    <source>
        <dbReference type="ARBA" id="ARBA00022747"/>
    </source>
</evidence>
<dbReference type="InterPro" id="IPR051537">
    <property type="entry name" value="DNA_Adenine_Mtase"/>
</dbReference>
<dbReference type="AlphaFoldDB" id="A0A7Y7QIJ0"/>
<dbReference type="InterPro" id="IPR002052">
    <property type="entry name" value="DNA_methylase_N6_adenine_CS"/>
</dbReference>
<evidence type="ECO:0000256" key="2">
    <source>
        <dbReference type="ARBA" id="ARBA00022603"/>
    </source>
</evidence>
<dbReference type="InterPro" id="IPR029063">
    <property type="entry name" value="SAM-dependent_MTases_sf"/>
</dbReference>
<dbReference type="InterPro" id="IPR003356">
    <property type="entry name" value="DNA_methylase_A-5"/>
</dbReference>
<keyword evidence="2 9" id="KW-0489">Methyltransferase</keyword>
<evidence type="ECO:0000313" key="9">
    <source>
        <dbReference type="EMBL" id="NVO88933.1"/>
    </source>
</evidence>
<evidence type="ECO:0000256" key="7">
    <source>
        <dbReference type="SAM" id="MobiDB-lite"/>
    </source>
</evidence>
<dbReference type="GO" id="GO:0009307">
    <property type="term" value="P:DNA restriction-modification system"/>
    <property type="evidence" value="ECO:0007669"/>
    <property type="project" value="UniProtKB-KW"/>
</dbReference>
<dbReference type="GO" id="GO:0032259">
    <property type="term" value="P:methylation"/>
    <property type="evidence" value="ECO:0007669"/>
    <property type="project" value="UniProtKB-KW"/>
</dbReference>
<dbReference type="EMBL" id="JABXWP010000016">
    <property type="protein sequence ID" value="NVO88933.1"/>
    <property type="molecule type" value="Genomic_DNA"/>
</dbReference>